<organism evidence="4 5">
    <name type="scientific">Xylaria arbuscula</name>
    <dbReference type="NCBI Taxonomy" id="114810"/>
    <lineage>
        <taxon>Eukaryota</taxon>
        <taxon>Fungi</taxon>
        <taxon>Dikarya</taxon>
        <taxon>Ascomycota</taxon>
        <taxon>Pezizomycotina</taxon>
        <taxon>Sordariomycetes</taxon>
        <taxon>Xylariomycetidae</taxon>
        <taxon>Xylariales</taxon>
        <taxon>Xylariaceae</taxon>
        <taxon>Xylaria</taxon>
    </lineage>
</organism>
<dbReference type="InterPro" id="IPR002110">
    <property type="entry name" value="Ankyrin_rpt"/>
</dbReference>
<comment type="caution">
    <text evidence="4">The sequence shown here is derived from an EMBL/GenBank/DDBJ whole genome shotgun (WGS) entry which is preliminary data.</text>
</comment>
<dbReference type="Pfam" id="PF24883">
    <property type="entry name" value="NPHP3_N"/>
    <property type="match status" value="1"/>
</dbReference>
<keyword evidence="1" id="KW-0677">Repeat</keyword>
<dbReference type="PROSITE" id="PS50297">
    <property type="entry name" value="ANK_REP_REGION"/>
    <property type="match status" value="1"/>
</dbReference>
<dbReference type="PANTHER" id="PTHR10039:SF5">
    <property type="entry name" value="NACHT DOMAIN-CONTAINING PROTEIN"/>
    <property type="match status" value="1"/>
</dbReference>
<evidence type="ECO:0000259" key="3">
    <source>
        <dbReference type="Pfam" id="PF24883"/>
    </source>
</evidence>
<dbReference type="VEuPathDB" id="FungiDB:F4678DRAFT_469399"/>
<dbReference type="Gene3D" id="3.40.50.300">
    <property type="entry name" value="P-loop containing nucleotide triphosphate hydrolases"/>
    <property type="match status" value="1"/>
</dbReference>
<dbReference type="PANTHER" id="PTHR10039">
    <property type="entry name" value="AMELOGENIN"/>
    <property type="match status" value="1"/>
</dbReference>
<dbReference type="SUPFAM" id="SSF48403">
    <property type="entry name" value="Ankyrin repeat"/>
    <property type="match status" value="1"/>
</dbReference>
<dbReference type="Gene3D" id="3.40.50.1820">
    <property type="entry name" value="alpha/beta hydrolase"/>
    <property type="match status" value="1"/>
</dbReference>
<dbReference type="InterPro" id="IPR027417">
    <property type="entry name" value="P-loop_NTPase"/>
</dbReference>
<accession>A0A9W8NAC9</accession>
<dbReference type="SUPFAM" id="SSF53474">
    <property type="entry name" value="alpha/beta-Hydrolases"/>
    <property type="match status" value="1"/>
</dbReference>
<dbReference type="InterPro" id="IPR036770">
    <property type="entry name" value="Ankyrin_rpt-contain_sf"/>
</dbReference>
<reference evidence="4" key="1">
    <citation type="submission" date="2022-07" db="EMBL/GenBank/DDBJ databases">
        <title>Genome Sequence of Xylaria arbuscula.</title>
        <authorList>
            <person name="Buettner E."/>
        </authorList>
    </citation>
    <scope>NUCLEOTIDE SEQUENCE</scope>
    <source>
        <strain evidence="4">VT107</strain>
    </source>
</reference>
<dbReference type="Proteomes" id="UP001148614">
    <property type="component" value="Unassembled WGS sequence"/>
</dbReference>
<evidence type="ECO:0000256" key="2">
    <source>
        <dbReference type="PROSITE-ProRule" id="PRU00023"/>
    </source>
</evidence>
<proteinExistence type="predicted"/>
<evidence type="ECO:0000313" key="5">
    <source>
        <dbReference type="Proteomes" id="UP001148614"/>
    </source>
</evidence>
<dbReference type="PROSITE" id="PS50088">
    <property type="entry name" value="ANK_REPEAT"/>
    <property type="match status" value="1"/>
</dbReference>
<name>A0A9W8NAC9_9PEZI</name>
<feature type="repeat" description="ANK" evidence="2">
    <location>
        <begin position="1028"/>
        <end position="1048"/>
    </location>
</feature>
<evidence type="ECO:0000313" key="4">
    <source>
        <dbReference type="EMBL" id="KAJ3565192.1"/>
    </source>
</evidence>
<dbReference type="InterPro" id="IPR056884">
    <property type="entry name" value="NPHP3-like_N"/>
</dbReference>
<dbReference type="InterPro" id="IPR029058">
    <property type="entry name" value="AB_hydrolase_fold"/>
</dbReference>
<evidence type="ECO:0000256" key="1">
    <source>
        <dbReference type="ARBA" id="ARBA00022737"/>
    </source>
</evidence>
<dbReference type="AlphaFoldDB" id="A0A9W8NAC9"/>
<sequence>MGLTILVNPEKAGLDICIVHGFTGDSVKTWQVRGPDMQEKSKPGKRFSHTWIPRLIQTRNDSSDRLLGTYWPKDLLPTTVTDARIMTYGYDTHIKHAFAGQTSQNNVYNISWDFLIALEAQRQEHISERPIIFIVHSLGGIVVKEMLRRSDGCANSRAFLQSIAKSTRGIVFFGTPHGGADPRSFLLRIAERAIKAAGFSVNEAIVSTLLPSSERLLELREEFAPLVAKYNWMIHSFQEQYGLAVLGGKKVVEDGSSCLNLPTVEITEHIARNHMEMCRFMDLNDVEYVKVAAALTRMAQAIRKQHREENTGTPSLFEVQKSLSFEYDMIRFEAITAEHDNTCTWLLEKQEYLDWLNSTLYERHHGVLWVRGKPGAGKSTLTKYALKKARQLGLSQYVIFFFFNARGSEFERTTAGLYRSLITQLLTFFKENELRTILPDEIPNWDVERLQGFLRCIIEVIPARHNLICYIDALDECEEDPVREMVSFFEELGRAAARTKRNVYVWFSSRHYPHISVQHSCTFILENTSGHGRDLKTYVDDKLRIGSSKPAREIKVNLLSKASGVFLWLALVVPMLNKEYDHGRLHALQQRLRDIPSNLHALFKDMISRHSHSKAELVICLRWILYARHPLSPWQLYHGILYGTNVGPDIILNLNELQVSNDVIYRFIINASMGLAETVKTQDGNRVQFIHESVRDFLLGLNGWEAISSLNETNHHGMSHDILARCCSTCIDCLAKSSSGLPAQNEFLTYAVENVLWHAEQAQKSGSPQKCFLAKFKLESWIEFRNMTGLSTYSHADRMIYILAAEGYSNLILATNWSVSPFEAGPETASTPWRAALRSGSFETVKSLVEVEVSQHCADETFKSWDARKAALCKSLSARMMDYRNDSHLKYANETILYDTASDGDAELLRFLVMTKRFDINGIDCYGRTVMGGAARHKECLEVLLAVDGVNVNNRDKLGHTALFMPAIGGRIEVVNLLLAAPGFSPDMPDYLGRTALSYACGTWMEQIEVVQVLISNDRVNPDKRDYVGRTPLSYAAEKGHLRVMKLLTDTERVDPDSRDNRGLSCEQWYRRGVRTGKSDPVTMSRPYKSSWVLTDKAVDPNIWLGPSQSDSGSADEMHTRAPALPPAIVYYR</sequence>
<feature type="domain" description="Nephrocystin 3-like N-terminal" evidence="3">
    <location>
        <begin position="341"/>
        <end position="510"/>
    </location>
</feature>
<gene>
    <name evidence="4" type="ORF">NPX13_g7590</name>
</gene>
<dbReference type="VEuPathDB" id="FungiDB:F4678DRAFT_61165"/>
<keyword evidence="2" id="KW-0040">ANK repeat</keyword>
<dbReference type="SUPFAM" id="SSF52540">
    <property type="entry name" value="P-loop containing nucleoside triphosphate hydrolases"/>
    <property type="match status" value="1"/>
</dbReference>
<dbReference type="EMBL" id="JANPWZ010001518">
    <property type="protein sequence ID" value="KAJ3565192.1"/>
    <property type="molecule type" value="Genomic_DNA"/>
</dbReference>
<dbReference type="Pfam" id="PF12796">
    <property type="entry name" value="Ank_2"/>
    <property type="match status" value="1"/>
</dbReference>
<keyword evidence="5" id="KW-1185">Reference proteome</keyword>
<dbReference type="SMART" id="SM00248">
    <property type="entry name" value="ANK"/>
    <property type="match status" value="6"/>
</dbReference>
<dbReference type="Gene3D" id="1.25.40.20">
    <property type="entry name" value="Ankyrin repeat-containing domain"/>
    <property type="match status" value="2"/>
</dbReference>
<protein>
    <recommendedName>
        <fullName evidence="3">Nephrocystin 3-like N-terminal domain-containing protein</fullName>
    </recommendedName>
</protein>